<dbReference type="SUPFAM" id="SSF51338">
    <property type="entry name" value="Composite domain of metallo-dependent hydrolases"/>
    <property type="match status" value="1"/>
</dbReference>
<dbReference type="CDD" id="cd01317">
    <property type="entry name" value="DHOase_IIa"/>
    <property type="match status" value="1"/>
</dbReference>
<dbReference type="EMBL" id="UINC01064646">
    <property type="protein sequence ID" value="SVB93510.1"/>
    <property type="molecule type" value="Genomic_DNA"/>
</dbReference>
<dbReference type="GO" id="GO:0004038">
    <property type="term" value="F:allantoinase activity"/>
    <property type="evidence" value="ECO:0007669"/>
    <property type="project" value="TreeGrafter"/>
</dbReference>
<keyword evidence="3" id="KW-0378">Hydrolase</keyword>
<dbReference type="InterPro" id="IPR032466">
    <property type="entry name" value="Metal_Hydrolase"/>
</dbReference>
<dbReference type="PANTHER" id="PTHR43668">
    <property type="entry name" value="ALLANTOINASE"/>
    <property type="match status" value="1"/>
</dbReference>
<evidence type="ECO:0000259" key="5">
    <source>
        <dbReference type="Pfam" id="PF12890"/>
    </source>
</evidence>
<dbReference type="GO" id="GO:0006145">
    <property type="term" value="P:purine nucleobase catabolic process"/>
    <property type="evidence" value="ECO:0007669"/>
    <property type="project" value="TreeGrafter"/>
</dbReference>
<keyword evidence="2" id="KW-0479">Metal-binding</keyword>
<evidence type="ECO:0000256" key="2">
    <source>
        <dbReference type="ARBA" id="ARBA00022723"/>
    </source>
</evidence>
<dbReference type="GO" id="GO:0005737">
    <property type="term" value="C:cytoplasm"/>
    <property type="evidence" value="ECO:0007669"/>
    <property type="project" value="TreeGrafter"/>
</dbReference>
<dbReference type="GO" id="GO:0004151">
    <property type="term" value="F:dihydroorotase activity"/>
    <property type="evidence" value="ECO:0007669"/>
    <property type="project" value="InterPro"/>
</dbReference>
<reference evidence="6" key="1">
    <citation type="submission" date="2018-05" db="EMBL/GenBank/DDBJ databases">
        <authorList>
            <person name="Lanie J.A."/>
            <person name="Ng W.-L."/>
            <person name="Kazmierczak K.M."/>
            <person name="Andrzejewski T.M."/>
            <person name="Davidsen T.M."/>
            <person name="Wayne K.J."/>
            <person name="Tettelin H."/>
            <person name="Glass J.I."/>
            <person name="Rusch D."/>
            <person name="Podicherti R."/>
            <person name="Tsui H.-C.T."/>
            <person name="Winkler M.E."/>
        </authorList>
    </citation>
    <scope>NUCLEOTIDE SEQUENCE</scope>
</reference>
<dbReference type="InterPro" id="IPR011059">
    <property type="entry name" value="Metal-dep_hydrolase_composite"/>
</dbReference>
<proteinExistence type="predicted"/>
<organism evidence="6">
    <name type="scientific">marine metagenome</name>
    <dbReference type="NCBI Taxonomy" id="408172"/>
    <lineage>
        <taxon>unclassified sequences</taxon>
        <taxon>metagenomes</taxon>
        <taxon>ecological metagenomes</taxon>
    </lineage>
</organism>
<dbReference type="GO" id="GO:0046872">
    <property type="term" value="F:metal ion binding"/>
    <property type="evidence" value="ECO:0007669"/>
    <property type="project" value="UniProtKB-KW"/>
</dbReference>
<dbReference type="SUPFAM" id="SSF51556">
    <property type="entry name" value="Metallo-dependent hydrolases"/>
    <property type="match status" value="1"/>
</dbReference>
<evidence type="ECO:0000256" key="1">
    <source>
        <dbReference type="ARBA" id="ARBA00001947"/>
    </source>
</evidence>
<dbReference type="InterPro" id="IPR050138">
    <property type="entry name" value="DHOase/Allantoinase_Hydrolase"/>
</dbReference>
<dbReference type="Gene3D" id="2.30.40.10">
    <property type="entry name" value="Urease, subunit C, domain 1"/>
    <property type="match status" value="1"/>
</dbReference>
<accession>A0A382I1K6</accession>
<comment type="cofactor">
    <cofactor evidence="1">
        <name>Zn(2+)</name>
        <dbReference type="ChEBI" id="CHEBI:29105"/>
    </cofactor>
</comment>
<sequence>MADSILIKGGRVIDPSQGLDAIGDVLITNGKMVSAGTVIDAVPKDYTVIDASGLVVTPGFIDLHVHLREPGQEDKETVATGALAAVRGGFTTICAMPNTEPPMDNAAVIRQVLDAASQAGLAHVLPIGCATRGRKGKELADMAELAAAGAIGFSDDGSPIADSGLMRNALSYSTTMGLPVINHCEEPSLAKDGVLHEGWVASRLGLPGQPSAAEENMVARDIELAALTGGRLHLAHISTAGSVELVRRAKESGKVGITAEVTPHHLILTEEWALGTIEEGAGEL</sequence>
<evidence type="ECO:0000256" key="3">
    <source>
        <dbReference type="ARBA" id="ARBA00022801"/>
    </source>
</evidence>
<dbReference type="AlphaFoldDB" id="A0A382I1K6"/>
<feature type="non-terminal residue" evidence="6">
    <location>
        <position position="284"/>
    </location>
</feature>
<dbReference type="Pfam" id="PF12890">
    <property type="entry name" value="DHOase"/>
    <property type="match status" value="1"/>
</dbReference>
<dbReference type="InterPro" id="IPR004722">
    <property type="entry name" value="DHOase"/>
</dbReference>
<dbReference type="Gene3D" id="3.20.20.140">
    <property type="entry name" value="Metal-dependent hydrolases"/>
    <property type="match status" value="1"/>
</dbReference>
<dbReference type="InterPro" id="IPR002195">
    <property type="entry name" value="Dihydroorotase_CS"/>
</dbReference>
<protein>
    <recommendedName>
        <fullName evidence="5">Dihydroorotase catalytic domain-containing protein</fullName>
    </recommendedName>
</protein>
<feature type="domain" description="Dihydroorotase catalytic" evidence="5">
    <location>
        <begin position="54"/>
        <end position="240"/>
    </location>
</feature>
<dbReference type="GO" id="GO:0006221">
    <property type="term" value="P:pyrimidine nucleotide biosynthetic process"/>
    <property type="evidence" value="ECO:0007669"/>
    <property type="project" value="UniProtKB-KW"/>
</dbReference>
<evidence type="ECO:0000313" key="6">
    <source>
        <dbReference type="EMBL" id="SVB93510.1"/>
    </source>
</evidence>
<dbReference type="PANTHER" id="PTHR43668:SF2">
    <property type="entry name" value="ALLANTOINASE"/>
    <property type="match status" value="1"/>
</dbReference>
<keyword evidence="4" id="KW-0665">Pyrimidine biosynthesis</keyword>
<dbReference type="PROSITE" id="PS00482">
    <property type="entry name" value="DIHYDROOROTASE_1"/>
    <property type="match status" value="1"/>
</dbReference>
<evidence type="ECO:0000256" key="4">
    <source>
        <dbReference type="ARBA" id="ARBA00022975"/>
    </source>
</evidence>
<dbReference type="InterPro" id="IPR024403">
    <property type="entry name" value="DHOase_cat"/>
</dbReference>
<name>A0A382I1K6_9ZZZZ</name>
<gene>
    <name evidence="6" type="ORF">METZ01_LOCUS246364</name>
</gene>